<name>A0A975J054_9BACT</name>
<gene>
    <name evidence="3" type="ORF">KBB96_01480</name>
</gene>
<dbReference type="EMBL" id="CP073100">
    <property type="protein sequence ID" value="QUE51577.1"/>
    <property type="molecule type" value="Genomic_DNA"/>
</dbReference>
<evidence type="ECO:0000256" key="2">
    <source>
        <dbReference type="ARBA" id="ARBA00023235"/>
    </source>
</evidence>
<proteinExistence type="inferred from homology"/>
<evidence type="ECO:0000313" key="3">
    <source>
        <dbReference type="EMBL" id="QUE51577.1"/>
    </source>
</evidence>
<keyword evidence="4" id="KW-1185">Reference proteome</keyword>
<evidence type="ECO:0000256" key="1">
    <source>
        <dbReference type="ARBA" id="ARBA00008558"/>
    </source>
</evidence>
<dbReference type="GO" id="GO:0016853">
    <property type="term" value="F:isomerase activity"/>
    <property type="evidence" value="ECO:0007669"/>
    <property type="project" value="UniProtKB-KW"/>
</dbReference>
<keyword evidence="2" id="KW-0413">Isomerase</keyword>
<dbReference type="Gene3D" id="1.50.10.10">
    <property type="match status" value="1"/>
</dbReference>
<dbReference type="GO" id="GO:0005975">
    <property type="term" value="P:carbohydrate metabolic process"/>
    <property type="evidence" value="ECO:0007669"/>
    <property type="project" value="InterPro"/>
</dbReference>
<dbReference type="SUPFAM" id="SSF48208">
    <property type="entry name" value="Six-hairpin glycosidases"/>
    <property type="match status" value="1"/>
</dbReference>
<dbReference type="RefSeq" id="WP_211631716.1">
    <property type="nucleotide sequence ID" value="NZ_CP073100.1"/>
</dbReference>
<evidence type="ECO:0000313" key="4">
    <source>
        <dbReference type="Proteomes" id="UP000676169"/>
    </source>
</evidence>
<dbReference type="AlphaFoldDB" id="A0A975J054"/>
<dbReference type="FunFam" id="1.50.10.10:FF:000021">
    <property type="entry name" value="N-acylglucosamine 2-epimerase"/>
    <property type="match status" value="1"/>
</dbReference>
<dbReference type="InterPro" id="IPR012341">
    <property type="entry name" value="6hp_glycosidase-like_sf"/>
</dbReference>
<dbReference type="PANTHER" id="PTHR15108">
    <property type="entry name" value="N-ACYLGLUCOSAMINE-2-EPIMERASE"/>
    <property type="match status" value="1"/>
</dbReference>
<accession>A0A975J054</accession>
<protein>
    <submittedName>
        <fullName evidence="3">AGE family epimerase/isomerase</fullName>
    </submittedName>
</protein>
<organism evidence="3 4">
    <name type="scientific">Luteolibacter ambystomatis</name>
    <dbReference type="NCBI Taxonomy" id="2824561"/>
    <lineage>
        <taxon>Bacteria</taxon>
        <taxon>Pseudomonadati</taxon>
        <taxon>Verrucomicrobiota</taxon>
        <taxon>Verrucomicrobiia</taxon>
        <taxon>Verrucomicrobiales</taxon>
        <taxon>Verrucomicrobiaceae</taxon>
        <taxon>Luteolibacter</taxon>
    </lineage>
</organism>
<dbReference type="InterPro" id="IPR010819">
    <property type="entry name" value="AGE/CE"/>
</dbReference>
<comment type="similarity">
    <text evidence="1">Belongs to the N-acylglucosamine 2-epimerase family.</text>
</comment>
<dbReference type="Proteomes" id="UP000676169">
    <property type="component" value="Chromosome"/>
</dbReference>
<dbReference type="KEGG" id="lamb:KBB96_01480"/>
<dbReference type="Pfam" id="PF07221">
    <property type="entry name" value="GlcNAc_2-epim"/>
    <property type="match status" value="1"/>
</dbReference>
<sequence length="384" mass="45291">MTLAEFYHDQLFNDCLPFWFPRSIDTEHGGFLHCFDGDGTLVDNDKSVWVQGRMSWMLLTLYLEYERRPEWLAWAENGLRFLEEKCIDPEDGRMFFHVMQDGTPVRKRRYAYSESFAAIAWAAHAAATGDRDSAEKARHWFDHFVNWNFTPGLMPPKFTGSRPMEAIGPRMIGLVTAQELIKHLGPDEALNGWIDRFLDDIRRLFVKPSLKVVMELVEPDGSISDHFDGRTLNPGHSIEAAWFILEEARRRDNDPELIRMACDMIDWMWERGWDTEYGGLFYFRDAHGKPVQEYWHDMKFWWPHDETLIATLMAHRMTGESRYLVMHEKCREWSFKHFGDPAHGEWYGYLRRDGVPTSTLKGSLWKSFFHHPRALWLCRQLSSE</sequence>
<reference evidence="3" key="1">
    <citation type="submission" date="2021-04" db="EMBL/GenBank/DDBJ databases">
        <title>Luteolibacter sp. 32A isolated from the skin of an Anderson's salamander (Ambystoma andersonii).</title>
        <authorList>
            <person name="Spergser J."/>
            <person name="Busse H.-J."/>
        </authorList>
    </citation>
    <scope>NUCLEOTIDE SEQUENCE</scope>
    <source>
        <strain evidence="3">32A</strain>
    </source>
</reference>
<dbReference type="InterPro" id="IPR008928">
    <property type="entry name" value="6-hairpin_glycosidase_sf"/>
</dbReference>